<reference evidence="1" key="1">
    <citation type="journal article" date="2014" name="Int. J. Syst. Evol. Microbiol.">
        <title>Complete genome sequence of Corynebacterium casei LMG S-19264T (=DSM 44701T), isolated from a smear-ripened cheese.</title>
        <authorList>
            <consortium name="US DOE Joint Genome Institute (JGI-PGF)"/>
            <person name="Walter F."/>
            <person name="Albersmeier A."/>
            <person name="Kalinowski J."/>
            <person name="Ruckert C."/>
        </authorList>
    </citation>
    <scope>NUCLEOTIDE SEQUENCE</scope>
    <source>
        <strain evidence="1">CGMCC 1.12214</strain>
    </source>
</reference>
<gene>
    <name evidence="1" type="ORF">GCM10007036_33260</name>
</gene>
<dbReference type="AlphaFoldDB" id="A0A917IAC4"/>
<dbReference type="EMBL" id="BMES01000002">
    <property type="protein sequence ID" value="GGH25864.1"/>
    <property type="molecule type" value="Genomic_DNA"/>
</dbReference>
<evidence type="ECO:0000313" key="1">
    <source>
        <dbReference type="EMBL" id="GGH25864.1"/>
    </source>
</evidence>
<proteinExistence type="predicted"/>
<dbReference type="RefSeq" id="WP_188518832.1">
    <property type="nucleotide sequence ID" value="NZ_BMES01000002.1"/>
</dbReference>
<sequence>MPPASSLSDTVAYARRTATAVAAPAPETHTLRAAALVLAGGLVVGSSAFAFSALRPEPARLVTASVGRVSVSVPSQLIRNPAQRKDGPRQRLDLALSWPNLDAAKPVAPAAAAKAPLALGDVLLVTILQADDGPDAGTRAAELYGRYLESAVEEGPGGLISRRFRAKSPYAGEQLLLAPPDGRRFAARCDVEGRAADGLPDVCIAEFRRDGLDIQMRMESRLLEHWEAIDERLRRLLDKIIG</sequence>
<evidence type="ECO:0000313" key="2">
    <source>
        <dbReference type="Proteomes" id="UP000603912"/>
    </source>
</evidence>
<reference evidence="1" key="2">
    <citation type="submission" date="2020-09" db="EMBL/GenBank/DDBJ databases">
        <authorList>
            <person name="Sun Q."/>
            <person name="Zhou Y."/>
        </authorList>
    </citation>
    <scope>NUCLEOTIDE SEQUENCE</scope>
    <source>
        <strain evidence="1">CGMCC 1.12214</strain>
    </source>
</reference>
<keyword evidence="2" id="KW-1185">Reference proteome</keyword>
<comment type="caution">
    <text evidence="1">The sequence shown here is derived from an EMBL/GenBank/DDBJ whole genome shotgun (WGS) entry which is preliminary data.</text>
</comment>
<protein>
    <submittedName>
        <fullName evidence="1">Uncharacterized protein</fullName>
    </submittedName>
</protein>
<dbReference type="Proteomes" id="UP000603912">
    <property type="component" value="Unassembled WGS sequence"/>
</dbReference>
<name>A0A917IAC4_9HYPH</name>
<organism evidence="1 2">
    <name type="scientific">Alsobacter metallidurans</name>
    <dbReference type="NCBI Taxonomy" id="340221"/>
    <lineage>
        <taxon>Bacteria</taxon>
        <taxon>Pseudomonadati</taxon>
        <taxon>Pseudomonadota</taxon>
        <taxon>Alphaproteobacteria</taxon>
        <taxon>Hyphomicrobiales</taxon>
        <taxon>Alsobacteraceae</taxon>
        <taxon>Alsobacter</taxon>
    </lineage>
</organism>
<accession>A0A917IAC4</accession>